<sequence>MTGQQTQEHAPTPTDESVENPAPRYDRATLNEVQVNLYSPRFERAVLGAQTVAGWSGRPLTRATGRVDDGDISALSRFVSPEGFGTAVERLAVDHLLVLCGAPGTGKRSSALSLLRQVTDQPLYLMSPHVSPTELAEYEYESGCGYLVVDRVTEYGGDPDFEWRVVRDRVRDRKCYLVITEPPTPAVDRACHVVWHPPAAERVLRAYWDGTLPADEEPVLHEALESIDSVRDVVGLAERLGRGLPLDQALEHLDARIRLEVEEWFEEADRRRVLEVTALAFGAGVDERTFEAALGLLQQVLERDVPPAADEAQEHDRLPQLRRGLLTNELVATSTLHTDLGTRGALRFARPEHHRHVLAQLWQRMDVVFWDAVVEWLDEVVTKPEYEVPIAVGLAELAAIALDEVVRVLDRWARGARRAAGRRVAVYVLHLMAYDEVLAPAALKIATGWVEQGKPQQRWVAAMAFIGGLGARYPHDARRRLWRVCTQSHAVDGDVEHVFGELFATLVRDTDNAHLVLHYLWGKVEHFTAPGVRPASRAVAMRTALALLEARKPDAKRSAVLLHLEEHPEHRDVVARLLARVLVFRPLRLRAIKALRALLEDMAENDPRARTSARDLGVSLHSALPAGEHAALDADFRVVVARRPDTDIKSLVDAVLDALKGRVS</sequence>
<evidence type="ECO:0000313" key="2">
    <source>
        <dbReference type="EMBL" id="TQM81757.1"/>
    </source>
</evidence>
<dbReference type="OrthoDB" id="3681676at2"/>
<proteinExistence type="predicted"/>
<protein>
    <submittedName>
        <fullName evidence="2">Uncharacterized protein</fullName>
    </submittedName>
</protein>
<feature type="region of interest" description="Disordered" evidence="1">
    <location>
        <begin position="1"/>
        <end position="26"/>
    </location>
</feature>
<dbReference type="Proteomes" id="UP000316628">
    <property type="component" value="Unassembled WGS sequence"/>
</dbReference>
<accession>A0A543JFY4</accession>
<name>A0A543JFY4_9PSEU</name>
<evidence type="ECO:0000313" key="3">
    <source>
        <dbReference type="Proteomes" id="UP000316628"/>
    </source>
</evidence>
<dbReference type="AlphaFoldDB" id="A0A543JFY4"/>
<gene>
    <name evidence="2" type="ORF">FHX81_4133</name>
</gene>
<dbReference type="EMBL" id="VFPP01000001">
    <property type="protein sequence ID" value="TQM81757.1"/>
    <property type="molecule type" value="Genomic_DNA"/>
</dbReference>
<keyword evidence="3" id="KW-1185">Reference proteome</keyword>
<dbReference type="RefSeq" id="WP_141979676.1">
    <property type="nucleotide sequence ID" value="NZ_VFPP01000001.1"/>
</dbReference>
<organism evidence="2 3">
    <name type="scientific">Saccharothrix saharensis</name>
    <dbReference type="NCBI Taxonomy" id="571190"/>
    <lineage>
        <taxon>Bacteria</taxon>
        <taxon>Bacillati</taxon>
        <taxon>Actinomycetota</taxon>
        <taxon>Actinomycetes</taxon>
        <taxon>Pseudonocardiales</taxon>
        <taxon>Pseudonocardiaceae</taxon>
        <taxon>Saccharothrix</taxon>
    </lineage>
</organism>
<reference evidence="2 3" key="1">
    <citation type="submission" date="2019-06" db="EMBL/GenBank/DDBJ databases">
        <title>Sequencing the genomes of 1000 actinobacteria strains.</title>
        <authorList>
            <person name="Klenk H.-P."/>
        </authorList>
    </citation>
    <scope>NUCLEOTIDE SEQUENCE [LARGE SCALE GENOMIC DNA]</scope>
    <source>
        <strain evidence="2 3">DSM 45456</strain>
    </source>
</reference>
<comment type="caution">
    <text evidence="2">The sequence shown here is derived from an EMBL/GenBank/DDBJ whole genome shotgun (WGS) entry which is preliminary data.</text>
</comment>
<evidence type="ECO:0000256" key="1">
    <source>
        <dbReference type="SAM" id="MobiDB-lite"/>
    </source>
</evidence>